<accession>A0A250JKU2</accession>
<sequence length="421" mass="44809">MQGRLTQSLGWVFSAVLLGACGPTDPAEVVDVSALAEREQGVLYPPPLPPSGDIVDSTAFMGPLHLGGSVQTQFTTQPQYLSFAFNVAAGAQVKLEVTHLGSSMYLDTGLFVYGPKDANGSYGTTLVAQDDDAGYGQLSKLASLSLPQGGEYLAVVSTGTGVGKRFRLQLGCLNGDCVDPALFATCDLDVATRIEVCVQALVEEVDPVLGRPYTAVEAFAACTDANDAYASYLAECAAPQPKPWCTSGQQAFLQRMWPVCQDFYRAYYGVGPLALGNLPLSGPLQAALAAGNGHCKTGENWCDGLLATYTVPGVATVPQSLSQVADAVLYAALGQAADHYRFERMPDLTYARLGEYTGRWFPELLQAFPAALGNGSETPLVAHYHASYPVAPGAKDYHHLYVVLFPQSYKVAAFQVIQHEI</sequence>
<gene>
    <name evidence="1" type="ORF">MYMAC_000065</name>
</gene>
<dbReference type="Proteomes" id="UP000217343">
    <property type="component" value="Chromosome"/>
</dbReference>
<proteinExistence type="predicted"/>
<dbReference type="EMBL" id="CP022203">
    <property type="protein sequence ID" value="ATB44494.1"/>
    <property type="molecule type" value="Genomic_DNA"/>
</dbReference>
<dbReference type="PROSITE" id="PS51257">
    <property type="entry name" value="PROKAR_LIPOPROTEIN"/>
    <property type="match status" value="1"/>
</dbReference>
<reference evidence="1 2" key="1">
    <citation type="submission" date="2017-06" db="EMBL/GenBank/DDBJ databases">
        <title>Sequencing and comparative analysis of myxobacterial genomes.</title>
        <authorList>
            <person name="Rupp O."/>
            <person name="Goesmann A."/>
            <person name="Sogaard-Andersen L."/>
        </authorList>
    </citation>
    <scope>NUCLEOTIDE SEQUENCE [LARGE SCALE GENOMIC DNA]</scope>
    <source>
        <strain evidence="1 2">DSM 14697</strain>
    </source>
</reference>
<organism evidence="1 2">
    <name type="scientific">Corallococcus macrosporus DSM 14697</name>
    <dbReference type="NCBI Taxonomy" id="1189310"/>
    <lineage>
        <taxon>Bacteria</taxon>
        <taxon>Pseudomonadati</taxon>
        <taxon>Myxococcota</taxon>
        <taxon>Myxococcia</taxon>
        <taxon>Myxococcales</taxon>
        <taxon>Cystobacterineae</taxon>
        <taxon>Myxococcaceae</taxon>
        <taxon>Corallococcus</taxon>
    </lineage>
</organism>
<dbReference type="KEGG" id="mmas:MYMAC_000065"/>
<dbReference type="Gene3D" id="2.60.120.380">
    <property type="match status" value="1"/>
</dbReference>
<name>A0A250JKU2_9BACT</name>
<evidence type="ECO:0000313" key="1">
    <source>
        <dbReference type="EMBL" id="ATB44494.1"/>
    </source>
</evidence>
<evidence type="ECO:0000313" key="2">
    <source>
        <dbReference type="Proteomes" id="UP000217343"/>
    </source>
</evidence>
<dbReference type="AlphaFoldDB" id="A0A250JKU2"/>
<evidence type="ECO:0008006" key="3">
    <source>
        <dbReference type="Google" id="ProtNLM"/>
    </source>
</evidence>
<protein>
    <recommendedName>
        <fullName evidence="3">Lipoprotein</fullName>
    </recommendedName>
</protein>
<dbReference type="OrthoDB" id="5380712at2"/>
<dbReference type="RefSeq" id="WP_095956592.1">
    <property type="nucleotide sequence ID" value="NZ_CP022203.1"/>
</dbReference>
<keyword evidence="2" id="KW-1185">Reference proteome</keyword>